<evidence type="ECO:0000313" key="2">
    <source>
        <dbReference type="Proteomes" id="UP000078113"/>
    </source>
</evidence>
<keyword evidence="2" id="KW-1185">Reference proteome</keyword>
<protein>
    <recommendedName>
        <fullName evidence="3">Tetratricopeptide repeat protein</fullName>
    </recommendedName>
</protein>
<reference evidence="1" key="1">
    <citation type="submission" date="2016-04" db="EMBL/GenBank/DDBJ databases">
        <authorList>
            <person name="Nguyen H.D."/>
            <person name="Samba Siva P."/>
            <person name="Cullis J."/>
            <person name="Levesque C.A."/>
            <person name="Hambleton S."/>
        </authorList>
    </citation>
    <scope>NUCLEOTIDE SEQUENCE</scope>
    <source>
        <strain evidence="1">DAOMC 236422</strain>
    </source>
</reference>
<dbReference type="Pfam" id="PF13374">
    <property type="entry name" value="TPR_10"/>
    <property type="match status" value="1"/>
</dbReference>
<dbReference type="InterPro" id="IPR011990">
    <property type="entry name" value="TPR-like_helical_dom_sf"/>
</dbReference>
<dbReference type="Gene3D" id="1.25.40.10">
    <property type="entry name" value="Tetratricopeptide repeat domain"/>
    <property type="match status" value="1"/>
</dbReference>
<gene>
    <name evidence="1" type="ORF">A4X09_0g7765</name>
</gene>
<dbReference type="SUPFAM" id="SSF48452">
    <property type="entry name" value="TPR-like"/>
    <property type="match status" value="1"/>
</dbReference>
<accession>A0A8X7N1B5</accession>
<proteinExistence type="predicted"/>
<dbReference type="Proteomes" id="UP000078113">
    <property type="component" value="Unassembled WGS sequence"/>
</dbReference>
<sequence length="139" mass="16235">MRRSLHERRPAAFEADLARTLHNYSVRLSQAGRHDEALKAIEECLAMRRSLHERRPAGFEADLAMTLNIYLLRLSEAGRHEEALKAIEECMAMRPSQAFEHGTDPMINSNKLQRIKERLRRMTSRFTDFPINRNRHPKA</sequence>
<dbReference type="EMBL" id="LWDG02001146">
    <property type="protein sequence ID" value="KAE8260468.1"/>
    <property type="molecule type" value="Genomic_DNA"/>
</dbReference>
<name>A0A8X7N1B5_9BASI</name>
<dbReference type="AlphaFoldDB" id="A0A8X7N1B5"/>
<evidence type="ECO:0000313" key="1">
    <source>
        <dbReference type="EMBL" id="KAE8260468.1"/>
    </source>
</evidence>
<reference evidence="1" key="2">
    <citation type="journal article" date="2019" name="IMA Fungus">
        <title>Genome sequencing and comparison of five Tilletia species to identify candidate genes for the detection of regulated species infecting wheat.</title>
        <authorList>
            <person name="Nguyen H.D.T."/>
            <person name="Sultana T."/>
            <person name="Kesanakurti P."/>
            <person name="Hambleton S."/>
        </authorList>
    </citation>
    <scope>NUCLEOTIDE SEQUENCE</scope>
    <source>
        <strain evidence="1">DAOMC 236422</strain>
    </source>
</reference>
<organism evidence="1 2">
    <name type="scientific">Tilletia walkeri</name>
    <dbReference type="NCBI Taxonomy" id="117179"/>
    <lineage>
        <taxon>Eukaryota</taxon>
        <taxon>Fungi</taxon>
        <taxon>Dikarya</taxon>
        <taxon>Basidiomycota</taxon>
        <taxon>Ustilaginomycotina</taxon>
        <taxon>Exobasidiomycetes</taxon>
        <taxon>Tilletiales</taxon>
        <taxon>Tilletiaceae</taxon>
        <taxon>Tilletia</taxon>
    </lineage>
</organism>
<evidence type="ECO:0008006" key="3">
    <source>
        <dbReference type="Google" id="ProtNLM"/>
    </source>
</evidence>
<comment type="caution">
    <text evidence="1">The sequence shown here is derived from an EMBL/GenBank/DDBJ whole genome shotgun (WGS) entry which is preliminary data.</text>
</comment>